<feature type="domain" description="Group II intron maturase-specific" evidence="2">
    <location>
        <begin position="16"/>
        <end position="47"/>
    </location>
</feature>
<dbReference type="EMBL" id="CP033361">
    <property type="protein sequence ID" value="QKC80196.1"/>
    <property type="molecule type" value="Genomic_DNA"/>
</dbReference>
<sequence length="75" mass="8214">MHRAKSSRPIQDADPALSRLAKELKPYLRGWCGYFCFCQTRGRLRTWKRGSADDNACISSGNGGTAQPLQGTAPS</sequence>
<evidence type="ECO:0000313" key="3">
    <source>
        <dbReference type="EMBL" id="QKC80196.1"/>
    </source>
</evidence>
<gene>
    <name evidence="3" type="ORF">EB233_30070</name>
</gene>
<dbReference type="Proteomes" id="UP000503339">
    <property type="component" value="Chromosome"/>
</dbReference>
<dbReference type="RefSeq" id="WP_081288679.1">
    <property type="nucleotide sequence ID" value="NZ_CP033361.1"/>
</dbReference>
<evidence type="ECO:0000256" key="1">
    <source>
        <dbReference type="SAM" id="MobiDB-lite"/>
    </source>
</evidence>
<dbReference type="KEGG" id="merd:EB233_30070"/>
<accession>A0A6M7UT75</accession>
<proteinExistence type="predicted"/>
<name>A0A6M7UT75_9HYPH</name>
<feature type="region of interest" description="Disordered" evidence="1">
    <location>
        <begin position="53"/>
        <end position="75"/>
    </location>
</feature>
<organism evidence="3 4">
    <name type="scientific">Mesorhizobium erdmanii</name>
    <dbReference type="NCBI Taxonomy" id="1777866"/>
    <lineage>
        <taxon>Bacteria</taxon>
        <taxon>Pseudomonadati</taxon>
        <taxon>Pseudomonadota</taxon>
        <taxon>Alphaproteobacteria</taxon>
        <taxon>Hyphomicrobiales</taxon>
        <taxon>Phyllobacteriaceae</taxon>
        <taxon>Mesorhizobium</taxon>
    </lineage>
</organism>
<reference evidence="3 4" key="1">
    <citation type="submission" date="2018-10" db="EMBL/GenBank/DDBJ databases">
        <authorList>
            <person name="Perry B.J."/>
            <person name="Sullivan J.T."/>
            <person name="Murphy R.J.T."/>
            <person name="Ramsay J.P."/>
            <person name="Ronson C.W."/>
        </authorList>
    </citation>
    <scope>NUCLEOTIDE SEQUENCE [LARGE SCALE GENOMIC DNA]</scope>
    <source>
        <strain evidence="3 4">NZP2014</strain>
    </source>
</reference>
<evidence type="ECO:0000313" key="4">
    <source>
        <dbReference type="Proteomes" id="UP000503339"/>
    </source>
</evidence>
<keyword evidence="4" id="KW-1185">Reference proteome</keyword>
<dbReference type="AlphaFoldDB" id="A0A6M7UT75"/>
<dbReference type="Pfam" id="PF08388">
    <property type="entry name" value="GIIM"/>
    <property type="match status" value="1"/>
</dbReference>
<protein>
    <recommendedName>
        <fullName evidence="2">Group II intron maturase-specific domain-containing protein</fullName>
    </recommendedName>
</protein>
<dbReference type="InterPro" id="IPR013597">
    <property type="entry name" value="Mat_intron_G2"/>
</dbReference>
<feature type="compositionally biased region" description="Polar residues" evidence="1">
    <location>
        <begin position="57"/>
        <end position="75"/>
    </location>
</feature>
<evidence type="ECO:0000259" key="2">
    <source>
        <dbReference type="Pfam" id="PF08388"/>
    </source>
</evidence>